<evidence type="ECO:0000313" key="10">
    <source>
        <dbReference type="Proteomes" id="UP000594890"/>
    </source>
</evidence>
<evidence type="ECO:0000256" key="7">
    <source>
        <dbReference type="ARBA" id="ARBA00023180"/>
    </source>
</evidence>
<dbReference type="GO" id="GO:0008146">
    <property type="term" value="F:sulfotransferase activity"/>
    <property type="evidence" value="ECO:0007669"/>
    <property type="project" value="InterPro"/>
</dbReference>
<keyword evidence="3 8" id="KW-0812">Transmembrane</keyword>
<keyword evidence="7" id="KW-0325">Glycoprotein</keyword>
<name>A0A7M1MDC5_CAMLA</name>
<dbReference type="InterPro" id="IPR005331">
    <property type="entry name" value="Sulfotransferase"/>
</dbReference>
<proteinExistence type="predicted"/>
<dbReference type="SUPFAM" id="SSF52540">
    <property type="entry name" value="P-loop containing nucleoside triphosphate hydrolases"/>
    <property type="match status" value="1"/>
</dbReference>
<dbReference type="Gene3D" id="3.40.50.300">
    <property type="entry name" value="P-loop containing nucleotide triphosphate hydrolases"/>
    <property type="match status" value="1"/>
</dbReference>
<keyword evidence="6 8" id="KW-0472">Membrane</keyword>
<dbReference type="AlphaFoldDB" id="A0A7M1MDC5"/>
<sequence length="451" mass="53798">MFKDFHDKYKCIFIHVPKVAGSSIERVIYQTDRWLVGHVKASDYVKFDKNKFESYFSFGFVRNPYDRMVSAYHYLMNSSIDFRDLEWGKQNIGNLKFSEFVLKLQDDKFKKKILSKNHFSFQYEYLCDENMNILVNFVGKFEQLNNDFKNILNILHRDENLVHVNKSKHYNYKDYYNYNTYKIIREIYKNDFEIFDYDLDDKKYFNISDNAILNILQNKIEYKNDVLENLRLKNLTQIQSLNQNIKLKEQTIQDNLTQIQSLNQNIKLKEQTIQDNLTQIQSLNQNIKLKEQTIQDNLTQIQSLNQNIKLKEQTIQDNLTQIQLSNNQLLFCIKYGTAKNRIKNQLSYKLGQAMIINSRTFLGCLIMPIVLLSIVVSHKQEQKIYKQKIKKDSSLILPHLEQYPDYKESIELKNHLSYKLGQCLIKASKTWYKGGFIYFLANINKIKVRIK</sequence>
<evidence type="ECO:0000256" key="1">
    <source>
        <dbReference type="ARBA" id="ARBA00004323"/>
    </source>
</evidence>
<evidence type="ECO:0000256" key="8">
    <source>
        <dbReference type="SAM" id="Phobius"/>
    </source>
</evidence>
<keyword evidence="2 9" id="KW-0808">Transferase</keyword>
<dbReference type="EMBL" id="CP063088">
    <property type="protein sequence ID" value="QOQ98962.1"/>
    <property type="molecule type" value="Genomic_DNA"/>
</dbReference>
<comment type="subcellular location">
    <subcellularLocation>
        <location evidence="1">Golgi apparatus membrane</location>
        <topology evidence="1">Single-pass type II membrane protein</topology>
    </subcellularLocation>
</comment>
<organism evidence="9 10">
    <name type="scientific">Campylobacter lari</name>
    <dbReference type="NCBI Taxonomy" id="201"/>
    <lineage>
        <taxon>Bacteria</taxon>
        <taxon>Pseudomonadati</taxon>
        <taxon>Campylobacterota</taxon>
        <taxon>Epsilonproteobacteria</taxon>
        <taxon>Campylobacterales</taxon>
        <taxon>Campylobacteraceae</taxon>
        <taxon>Campylobacter</taxon>
    </lineage>
</organism>
<gene>
    <name evidence="9" type="ORF">HW242_04355</name>
</gene>
<feature type="transmembrane region" description="Helical" evidence="8">
    <location>
        <begin position="360"/>
        <end position="378"/>
    </location>
</feature>
<dbReference type="Proteomes" id="UP000594890">
    <property type="component" value="Chromosome"/>
</dbReference>
<dbReference type="InterPro" id="IPR027417">
    <property type="entry name" value="P-loop_NTPase"/>
</dbReference>
<reference evidence="9 10" key="1">
    <citation type="submission" date="2020-10" db="EMBL/GenBank/DDBJ databases">
        <title>Campylobacter and Helicobacter PacBio genomes.</title>
        <authorList>
            <person name="Lane C."/>
        </authorList>
    </citation>
    <scope>NUCLEOTIDE SEQUENCE [LARGE SCALE GENOMIC DNA]</scope>
    <source>
        <strain evidence="9 10">2014D-0218</strain>
    </source>
</reference>
<dbReference type="PANTHER" id="PTHR12137:SF54">
    <property type="entry name" value="CARBOHYDRATE SULFOTRANSFERASE"/>
    <property type="match status" value="1"/>
</dbReference>
<accession>A0A7M1MDC5</accession>
<dbReference type="InterPro" id="IPR018011">
    <property type="entry name" value="Carb_sulfotrans_8-10"/>
</dbReference>
<evidence type="ECO:0000256" key="3">
    <source>
        <dbReference type="ARBA" id="ARBA00022692"/>
    </source>
</evidence>
<evidence type="ECO:0000256" key="2">
    <source>
        <dbReference type="ARBA" id="ARBA00022679"/>
    </source>
</evidence>
<dbReference type="Pfam" id="PF03567">
    <property type="entry name" value="Sulfotransfer_2"/>
    <property type="match status" value="1"/>
</dbReference>
<evidence type="ECO:0000256" key="6">
    <source>
        <dbReference type="ARBA" id="ARBA00023136"/>
    </source>
</evidence>
<dbReference type="GO" id="GO:0016051">
    <property type="term" value="P:carbohydrate biosynthetic process"/>
    <property type="evidence" value="ECO:0007669"/>
    <property type="project" value="InterPro"/>
</dbReference>
<dbReference type="PANTHER" id="PTHR12137">
    <property type="entry name" value="CARBOHYDRATE SULFOTRANSFERASE"/>
    <property type="match status" value="1"/>
</dbReference>
<protein>
    <submittedName>
        <fullName evidence="9">Sulfotransferase family 2 domain-containing protein</fullName>
    </submittedName>
</protein>
<keyword evidence="4 8" id="KW-1133">Transmembrane helix</keyword>
<evidence type="ECO:0000256" key="4">
    <source>
        <dbReference type="ARBA" id="ARBA00022989"/>
    </source>
</evidence>
<evidence type="ECO:0000256" key="5">
    <source>
        <dbReference type="ARBA" id="ARBA00023034"/>
    </source>
</evidence>
<evidence type="ECO:0000313" key="9">
    <source>
        <dbReference type="EMBL" id="QOQ98962.1"/>
    </source>
</evidence>
<dbReference type="GO" id="GO:0016020">
    <property type="term" value="C:membrane"/>
    <property type="evidence" value="ECO:0007669"/>
    <property type="project" value="InterPro"/>
</dbReference>
<keyword evidence="5" id="KW-0333">Golgi apparatus</keyword>